<name>A0A0A9DI15_ARUDO</name>
<proteinExistence type="predicted"/>
<accession>A0A0A9DI15</accession>
<evidence type="ECO:0000256" key="1">
    <source>
        <dbReference type="SAM" id="MobiDB-lite"/>
    </source>
</evidence>
<reference evidence="2" key="2">
    <citation type="journal article" date="2015" name="Data Brief">
        <title>Shoot transcriptome of the giant reed, Arundo donax.</title>
        <authorList>
            <person name="Barrero R.A."/>
            <person name="Guerrero F.D."/>
            <person name="Moolhuijzen P."/>
            <person name="Goolsby J.A."/>
            <person name="Tidwell J."/>
            <person name="Bellgard S.E."/>
            <person name="Bellgard M.I."/>
        </authorList>
    </citation>
    <scope>NUCLEOTIDE SEQUENCE</scope>
    <source>
        <tissue evidence="2">Shoot tissue taken approximately 20 cm above the soil surface</tissue>
    </source>
</reference>
<dbReference type="AlphaFoldDB" id="A0A0A9DI15"/>
<feature type="compositionally biased region" description="Polar residues" evidence="1">
    <location>
        <begin position="116"/>
        <end position="125"/>
    </location>
</feature>
<organism evidence="2">
    <name type="scientific">Arundo donax</name>
    <name type="common">Giant reed</name>
    <name type="synonym">Donax arundinaceus</name>
    <dbReference type="NCBI Taxonomy" id="35708"/>
    <lineage>
        <taxon>Eukaryota</taxon>
        <taxon>Viridiplantae</taxon>
        <taxon>Streptophyta</taxon>
        <taxon>Embryophyta</taxon>
        <taxon>Tracheophyta</taxon>
        <taxon>Spermatophyta</taxon>
        <taxon>Magnoliopsida</taxon>
        <taxon>Liliopsida</taxon>
        <taxon>Poales</taxon>
        <taxon>Poaceae</taxon>
        <taxon>PACMAD clade</taxon>
        <taxon>Arundinoideae</taxon>
        <taxon>Arundineae</taxon>
        <taxon>Arundo</taxon>
    </lineage>
</organism>
<feature type="region of interest" description="Disordered" evidence="1">
    <location>
        <begin position="108"/>
        <end position="127"/>
    </location>
</feature>
<sequence length="156" mass="17187">MKHRTQDTVDHWPPWPTTEQNNLAAEAHKDCRIRRESPPHDCRCSNEMVTGMRDHSSLRWSSRTDVNPHVAGLHRLPPSGEHLQPHCLLGQLATTTLVALHVVAGHPNTPQPRLAASSTYRNTDPPSAGAAITVEAAHRCQPRHHGTAGTISPGRR</sequence>
<evidence type="ECO:0000313" key="2">
    <source>
        <dbReference type="EMBL" id="JAD83417.1"/>
    </source>
</evidence>
<dbReference type="EMBL" id="GBRH01214478">
    <property type="protein sequence ID" value="JAD83417.1"/>
    <property type="molecule type" value="Transcribed_RNA"/>
</dbReference>
<protein>
    <submittedName>
        <fullName evidence="2">Uncharacterized protein</fullName>
    </submittedName>
</protein>
<reference evidence="2" key="1">
    <citation type="submission" date="2014-09" db="EMBL/GenBank/DDBJ databases">
        <authorList>
            <person name="Magalhaes I.L.F."/>
            <person name="Oliveira U."/>
            <person name="Santos F.R."/>
            <person name="Vidigal T.H.D.A."/>
            <person name="Brescovit A.D."/>
            <person name="Santos A.J."/>
        </authorList>
    </citation>
    <scope>NUCLEOTIDE SEQUENCE</scope>
    <source>
        <tissue evidence="2">Shoot tissue taken approximately 20 cm above the soil surface</tissue>
    </source>
</reference>